<proteinExistence type="predicted"/>
<dbReference type="InterPro" id="IPR036047">
    <property type="entry name" value="F-box-like_dom_sf"/>
</dbReference>
<gene>
    <name evidence="2" type="ORF">PAHAL_6G076200</name>
</gene>
<protein>
    <recommendedName>
        <fullName evidence="3">F-box domain-containing protein</fullName>
    </recommendedName>
</protein>
<evidence type="ECO:0000256" key="1">
    <source>
        <dbReference type="SAM" id="MobiDB-lite"/>
    </source>
</evidence>
<evidence type="ECO:0000313" key="2">
    <source>
        <dbReference type="EMBL" id="PAN34230.1"/>
    </source>
</evidence>
<dbReference type="SUPFAM" id="SSF81383">
    <property type="entry name" value="F-box domain"/>
    <property type="match status" value="1"/>
</dbReference>
<evidence type="ECO:0008006" key="3">
    <source>
        <dbReference type="Google" id="ProtNLM"/>
    </source>
</evidence>
<accession>A0A2S3I165</accession>
<dbReference type="Gramene" id="PAN34230">
    <property type="protein sequence ID" value="PAN34230"/>
    <property type="gene ID" value="PAHAL_6G076200"/>
</dbReference>
<dbReference type="AlphaFoldDB" id="A0A2S3I165"/>
<dbReference type="PANTHER" id="PTHR39741">
    <property type="entry name" value="F-BOX DOMAIN CONTAINING PROTEIN, EXPRESSED"/>
    <property type="match status" value="1"/>
</dbReference>
<dbReference type="EMBL" id="CM008051">
    <property type="protein sequence ID" value="PAN34230.1"/>
    <property type="molecule type" value="Genomic_DNA"/>
</dbReference>
<dbReference type="Proteomes" id="UP000243499">
    <property type="component" value="Chromosome 6"/>
</dbReference>
<dbReference type="InterPro" id="IPR055336">
    <property type="entry name" value="At4g00755-like"/>
</dbReference>
<reference evidence="2" key="1">
    <citation type="submission" date="2018-04" db="EMBL/GenBank/DDBJ databases">
        <title>WGS assembly of Panicum hallii.</title>
        <authorList>
            <person name="Lovell J."/>
            <person name="Jenkins J."/>
            <person name="Lowry D."/>
            <person name="Mamidi S."/>
            <person name="Sreedasyam A."/>
            <person name="Weng X."/>
            <person name="Barry K."/>
            <person name="Bonette J."/>
            <person name="Campitelli B."/>
            <person name="Daum C."/>
            <person name="Gordon S."/>
            <person name="Gould B."/>
            <person name="Lipzen A."/>
            <person name="Macqueen A."/>
            <person name="Palacio-Mejia J."/>
            <person name="Plott C."/>
            <person name="Shakirov E."/>
            <person name="Shu S."/>
            <person name="Yoshinaga Y."/>
            <person name="Zane M."/>
            <person name="Rokhsar D."/>
            <person name="Grimwood J."/>
            <person name="Schmutz J."/>
            <person name="Juenger T."/>
        </authorList>
    </citation>
    <scope>NUCLEOTIDE SEQUENCE [LARGE SCALE GENOMIC DNA]</scope>
    <source>
        <strain evidence="2">FIL2</strain>
    </source>
</reference>
<name>A0A2S3I165_9POAL</name>
<organism evidence="2">
    <name type="scientific">Panicum hallii</name>
    <dbReference type="NCBI Taxonomy" id="206008"/>
    <lineage>
        <taxon>Eukaryota</taxon>
        <taxon>Viridiplantae</taxon>
        <taxon>Streptophyta</taxon>
        <taxon>Embryophyta</taxon>
        <taxon>Tracheophyta</taxon>
        <taxon>Spermatophyta</taxon>
        <taxon>Magnoliopsida</taxon>
        <taxon>Liliopsida</taxon>
        <taxon>Poales</taxon>
        <taxon>Poaceae</taxon>
        <taxon>PACMAD clade</taxon>
        <taxon>Panicoideae</taxon>
        <taxon>Panicodae</taxon>
        <taxon>Paniceae</taxon>
        <taxon>Panicinae</taxon>
        <taxon>Panicum</taxon>
        <taxon>Panicum sect. Panicum</taxon>
    </lineage>
</organism>
<dbReference type="PANTHER" id="PTHR39741:SF18">
    <property type="entry name" value="F-BOX DOMAIN CONTAINING PROTEIN, EXPRESSED"/>
    <property type="match status" value="1"/>
</dbReference>
<feature type="region of interest" description="Disordered" evidence="1">
    <location>
        <begin position="83"/>
        <end position="104"/>
    </location>
</feature>
<dbReference type="Gene3D" id="1.20.1280.50">
    <property type="match status" value="1"/>
</dbReference>
<sequence>MDMVVDEERHAATAGVDFVERLGPDASATVFAALRDPADLAHAAAVSRSWRTLVMAVHLSKILCLRLFPEVSIFTRIEQSATSASSSSNGVNEEDAGSTATATATAWENHKREQRVYMRLVHALLSPLLSPHTWQGCIAACIGASSTDNFPEEGIQNTLVPGDMDMDDMESYWSSGGQEDPGVPEFLMYKLCSDLCLIDEIRIQPFRAYEQPDHPIYSARYVRVKFGCPKSPLRLEDLVSEDNEGQLTADDNYMWSYTSSEFPMLQENVLQSFKFPRPVLCIGGVVKVEFLGRIQKQVYDDLYYICMAHVQVLGTPLPQELGAAPCEDGIVLKYFPEHEPSRDSGCSRPKWHDIETRIWRALKATGQGIGFNQELLSRLLGPSLSFAVDDLSMVKTGGGRSPLASSGLSGIVGD</sequence>